<dbReference type="CDD" id="cd00038">
    <property type="entry name" value="CAP_ED"/>
    <property type="match status" value="1"/>
</dbReference>
<keyword evidence="4" id="KW-1185">Reference proteome</keyword>
<keyword evidence="1" id="KW-0812">Transmembrane</keyword>
<evidence type="ECO:0000313" key="3">
    <source>
        <dbReference type="EMBL" id="EGR29593.1"/>
    </source>
</evidence>
<dbReference type="SUPFAM" id="SSF51206">
    <property type="entry name" value="cAMP-binding domain-like"/>
    <property type="match status" value="1"/>
</dbReference>
<dbReference type="RefSeq" id="XP_004030829.1">
    <property type="nucleotide sequence ID" value="XM_004030781.1"/>
</dbReference>
<dbReference type="InterPro" id="IPR000595">
    <property type="entry name" value="cNMP-bd_dom"/>
</dbReference>
<dbReference type="AlphaFoldDB" id="G0QYW4"/>
<dbReference type="Proteomes" id="UP000008983">
    <property type="component" value="Unassembled WGS sequence"/>
</dbReference>
<sequence>MQQNKKQKKIKIYKVSDLLYILSKEPHQRLPQEIQTLQNCTEHIKFFKDLTQADKGKSDVHCLCCQYMTYESYKKGQEVIKIGSIGDKFYIILNGQVSIHIKKYQDYDQEIQIQGNQNQLINVGILQSGQSFGELALLSNKPRLATIICESDCDFFILEKRTLIKFQKTNKKYQIKNQIFYKTYPFWLIQANKILEIFILGLFINLSLKNKLFFQKETFLNVCILQLGEFLLQKKIQYFIQKKLGNQKVLQQLNRYKRNEQKKISQLRFNRIQYK</sequence>
<name>G0QYW4_ICHMU</name>
<dbReference type="OrthoDB" id="312042at2759"/>
<dbReference type="PRINTS" id="PR00103">
    <property type="entry name" value="CAMPKINASE"/>
</dbReference>
<reference evidence="3 4" key="1">
    <citation type="submission" date="2011-07" db="EMBL/GenBank/DDBJ databases">
        <authorList>
            <person name="Coyne R."/>
            <person name="Brami D."/>
            <person name="Johnson J."/>
            <person name="Hostetler J."/>
            <person name="Hannick L."/>
            <person name="Clark T."/>
            <person name="Cassidy-Hanley D."/>
            <person name="Inman J."/>
        </authorList>
    </citation>
    <scope>NUCLEOTIDE SEQUENCE [LARGE SCALE GENOMIC DNA]</scope>
    <source>
        <strain evidence="3 4">G5</strain>
    </source>
</reference>
<dbReference type="EMBL" id="GL984130">
    <property type="protein sequence ID" value="EGR29593.1"/>
    <property type="molecule type" value="Genomic_DNA"/>
</dbReference>
<dbReference type="Pfam" id="PF00027">
    <property type="entry name" value="cNMP_binding"/>
    <property type="match status" value="1"/>
</dbReference>
<dbReference type="PROSITE" id="PS50042">
    <property type="entry name" value="CNMP_BINDING_3"/>
    <property type="match status" value="1"/>
</dbReference>
<dbReference type="InterPro" id="IPR018490">
    <property type="entry name" value="cNMP-bd_dom_sf"/>
</dbReference>
<dbReference type="GeneID" id="14905695"/>
<dbReference type="eggNOG" id="KOG1113">
    <property type="taxonomic scope" value="Eukaryota"/>
</dbReference>
<accession>G0QYW4</accession>
<keyword evidence="1" id="KW-0472">Membrane</keyword>
<dbReference type="OMA" id="RIWKQND"/>
<proteinExistence type="predicted"/>
<organism evidence="3 4">
    <name type="scientific">Ichthyophthirius multifiliis</name>
    <name type="common">White spot disease agent</name>
    <name type="synonym">Ich</name>
    <dbReference type="NCBI Taxonomy" id="5932"/>
    <lineage>
        <taxon>Eukaryota</taxon>
        <taxon>Sar</taxon>
        <taxon>Alveolata</taxon>
        <taxon>Ciliophora</taxon>
        <taxon>Intramacronucleata</taxon>
        <taxon>Oligohymenophorea</taxon>
        <taxon>Hymenostomatida</taxon>
        <taxon>Ophryoglenina</taxon>
        <taxon>Ichthyophthirius</taxon>
    </lineage>
</organism>
<evidence type="ECO:0000313" key="4">
    <source>
        <dbReference type="Proteomes" id="UP000008983"/>
    </source>
</evidence>
<dbReference type="SMART" id="SM00100">
    <property type="entry name" value="cNMP"/>
    <property type="match status" value="1"/>
</dbReference>
<protein>
    <recommendedName>
        <fullName evidence="2">Cyclic nucleotide-binding domain-containing protein</fullName>
    </recommendedName>
</protein>
<feature type="domain" description="Cyclic nucleotide-binding" evidence="2">
    <location>
        <begin position="68"/>
        <end position="163"/>
    </location>
</feature>
<dbReference type="PANTHER" id="PTHR23011:SF28">
    <property type="entry name" value="CYCLIC NUCLEOTIDE-BINDING DOMAIN CONTAINING PROTEIN"/>
    <property type="match status" value="1"/>
</dbReference>
<dbReference type="Gene3D" id="2.60.120.10">
    <property type="entry name" value="Jelly Rolls"/>
    <property type="match status" value="1"/>
</dbReference>
<keyword evidence="1" id="KW-1133">Transmembrane helix</keyword>
<dbReference type="STRING" id="857967.G0QYW4"/>
<dbReference type="InterPro" id="IPR014710">
    <property type="entry name" value="RmlC-like_jellyroll"/>
</dbReference>
<dbReference type="PANTHER" id="PTHR23011">
    <property type="entry name" value="CYCLIC NUCLEOTIDE-BINDING DOMAIN CONTAINING PROTEIN"/>
    <property type="match status" value="1"/>
</dbReference>
<gene>
    <name evidence="3" type="ORF">IMG5_152770</name>
</gene>
<evidence type="ECO:0000259" key="2">
    <source>
        <dbReference type="PROSITE" id="PS50042"/>
    </source>
</evidence>
<evidence type="ECO:0000256" key="1">
    <source>
        <dbReference type="SAM" id="Phobius"/>
    </source>
</evidence>
<feature type="transmembrane region" description="Helical" evidence="1">
    <location>
        <begin position="184"/>
        <end position="206"/>
    </location>
</feature>
<dbReference type="InParanoid" id="G0QYW4"/>